<gene>
    <name evidence="5" type="ORF">HHI36_001393</name>
</gene>
<keyword evidence="6" id="KW-1185">Reference proteome</keyword>
<keyword evidence="4" id="KW-0449">Lipoprotein</keyword>
<evidence type="ECO:0000256" key="3">
    <source>
        <dbReference type="ARBA" id="ARBA00022707"/>
    </source>
</evidence>
<evidence type="ECO:0000313" key="6">
    <source>
        <dbReference type="Proteomes" id="UP001516400"/>
    </source>
</evidence>
<dbReference type="PANTHER" id="PTHR12895">
    <property type="entry name" value="DYMECLIN"/>
    <property type="match status" value="1"/>
</dbReference>
<dbReference type="EMBL" id="JABFTP020000185">
    <property type="protein sequence ID" value="KAL3286907.1"/>
    <property type="molecule type" value="Genomic_DNA"/>
</dbReference>
<keyword evidence="3" id="KW-0519">Myristate</keyword>
<reference evidence="5 6" key="1">
    <citation type="journal article" date="2021" name="BMC Biol.">
        <title>Horizontally acquired antibacterial genes associated with adaptive radiation of ladybird beetles.</title>
        <authorList>
            <person name="Li H.S."/>
            <person name="Tang X.F."/>
            <person name="Huang Y.H."/>
            <person name="Xu Z.Y."/>
            <person name="Chen M.L."/>
            <person name="Du X.Y."/>
            <person name="Qiu B.Y."/>
            <person name="Chen P.T."/>
            <person name="Zhang W."/>
            <person name="Slipinski A."/>
            <person name="Escalona H.E."/>
            <person name="Waterhouse R.M."/>
            <person name="Zwick A."/>
            <person name="Pang H."/>
        </authorList>
    </citation>
    <scope>NUCLEOTIDE SEQUENCE [LARGE SCALE GENOMIC DNA]</scope>
    <source>
        <strain evidence="5">SYSU2018</strain>
    </source>
</reference>
<organism evidence="5 6">
    <name type="scientific">Cryptolaemus montrouzieri</name>
    <dbReference type="NCBI Taxonomy" id="559131"/>
    <lineage>
        <taxon>Eukaryota</taxon>
        <taxon>Metazoa</taxon>
        <taxon>Ecdysozoa</taxon>
        <taxon>Arthropoda</taxon>
        <taxon>Hexapoda</taxon>
        <taxon>Insecta</taxon>
        <taxon>Pterygota</taxon>
        <taxon>Neoptera</taxon>
        <taxon>Endopterygota</taxon>
        <taxon>Coleoptera</taxon>
        <taxon>Polyphaga</taxon>
        <taxon>Cucujiformia</taxon>
        <taxon>Coccinelloidea</taxon>
        <taxon>Coccinellidae</taxon>
        <taxon>Scymninae</taxon>
        <taxon>Scymnini</taxon>
        <taxon>Cryptolaemus</taxon>
    </lineage>
</organism>
<dbReference type="InterPro" id="IPR019142">
    <property type="entry name" value="Dymeclin"/>
</dbReference>
<comment type="caution">
    <text evidence="5">The sequence shown here is derived from an EMBL/GenBank/DDBJ whole genome shotgun (WGS) entry which is preliminary data.</text>
</comment>
<protein>
    <recommendedName>
        <fullName evidence="2">Dymeclin</fullName>
    </recommendedName>
</protein>
<dbReference type="Pfam" id="PF09742">
    <property type="entry name" value="Dymeclin"/>
    <property type="match status" value="1"/>
</dbReference>
<dbReference type="PANTHER" id="PTHR12895:SF9">
    <property type="entry name" value="DYMECLIN"/>
    <property type="match status" value="1"/>
</dbReference>
<dbReference type="AlphaFoldDB" id="A0ABD2P834"/>
<dbReference type="Proteomes" id="UP001516400">
    <property type="component" value="Unassembled WGS sequence"/>
</dbReference>
<evidence type="ECO:0000256" key="4">
    <source>
        <dbReference type="ARBA" id="ARBA00023288"/>
    </source>
</evidence>
<sequence length="373" mass="42733">MGIAVSRDLDLNKNDYLKKFVSEEKIGLNDPFWNRLLAFNLSIPTNRDDQLAFESRIEPSCQDLLRNNINSGNFGTLIDLFLIRSSELLAASNSDADLFNWQLFNTIFIIRSILKFFTEILTEEELIKHIEANEHNARLESLIGALVATLVDAPIKDSTYAIHLEATTVLLVLLSMPVYSGRRPDDSFIFRLIMKGRHIIHAPLLIKSLMNNFIKQERNSYRFGSGNRHSIVLGIATGLWSMLTFNNKASSDGDNIENADFQEVPLASQSLLLVLVLVHHWTNHTNPYRNSLFSCANSEDNTLFFQLKLLSYLKLISTLCIRHYIQELLVNQKLCYFTYCYIEFKLQKLSSVSIRFGSIGDTHFEDIIQRTNK</sequence>
<evidence type="ECO:0000313" key="5">
    <source>
        <dbReference type="EMBL" id="KAL3286907.1"/>
    </source>
</evidence>
<name>A0ABD2P834_9CUCU</name>
<comment type="similarity">
    <text evidence="1">Belongs to the dymeclin family.</text>
</comment>
<accession>A0ABD2P834</accession>
<evidence type="ECO:0000256" key="1">
    <source>
        <dbReference type="ARBA" id="ARBA00010603"/>
    </source>
</evidence>
<evidence type="ECO:0000256" key="2">
    <source>
        <dbReference type="ARBA" id="ARBA00015736"/>
    </source>
</evidence>
<proteinExistence type="inferred from homology"/>